<evidence type="ECO:0000256" key="2">
    <source>
        <dbReference type="ARBA" id="ARBA00003921"/>
    </source>
</evidence>
<keyword evidence="7 17" id="KW-0132">Cell division</keyword>
<dbReference type="Gene3D" id="3.30.465.10">
    <property type="match status" value="1"/>
</dbReference>
<comment type="pathway">
    <text evidence="4 17">Cell wall biogenesis; peptidoglycan biosynthesis.</text>
</comment>
<comment type="catalytic activity">
    <reaction evidence="16 17">
        <text>UDP-N-acetyl-alpha-D-muramate + NADP(+) = UDP-N-acetyl-3-O-(1-carboxyvinyl)-alpha-D-glucosamine + NADPH + H(+)</text>
        <dbReference type="Rhea" id="RHEA:12248"/>
        <dbReference type="ChEBI" id="CHEBI:15378"/>
        <dbReference type="ChEBI" id="CHEBI:57783"/>
        <dbReference type="ChEBI" id="CHEBI:58349"/>
        <dbReference type="ChEBI" id="CHEBI:68483"/>
        <dbReference type="ChEBI" id="CHEBI:70757"/>
        <dbReference type="EC" id="1.3.1.98"/>
    </reaction>
</comment>
<comment type="subcellular location">
    <subcellularLocation>
        <location evidence="3 17">Cytoplasm</location>
    </subcellularLocation>
</comment>
<evidence type="ECO:0000256" key="4">
    <source>
        <dbReference type="ARBA" id="ARBA00004752"/>
    </source>
</evidence>
<dbReference type="Gene3D" id="3.90.78.10">
    <property type="entry name" value="UDP-N-acetylenolpyruvoylglucosamine reductase, C-terminal domain"/>
    <property type="match status" value="1"/>
</dbReference>
<keyword evidence="15 17" id="KW-0961">Cell wall biogenesis/degradation</keyword>
<dbReference type="PROSITE" id="PS51387">
    <property type="entry name" value="FAD_PCMH"/>
    <property type="match status" value="1"/>
</dbReference>
<keyword evidence="12 17" id="KW-0573">Peptidoglycan synthesis</keyword>
<dbReference type="InterPro" id="IPR006094">
    <property type="entry name" value="Oxid_FAD_bind_N"/>
</dbReference>
<evidence type="ECO:0000256" key="17">
    <source>
        <dbReference type="HAMAP-Rule" id="MF_00037"/>
    </source>
</evidence>
<keyword evidence="11 17" id="KW-0133">Cell shape</keyword>
<evidence type="ECO:0000256" key="6">
    <source>
        <dbReference type="ARBA" id="ARBA00022490"/>
    </source>
</evidence>
<dbReference type="GO" id="GO:0009252">
    <property type="term" value="P:peptidoglycan biosynthetic process"/>
    <property type="evidence" value="ECO:0007669"/>
    <property type="project" value="UniProtKB-UniRule"/>
</dbReference>
<evidence type="ECO:0000256" key="12">
    <source>
        <dbReference type="ARBA" id="ARBA00022984"/>
    </source>
</evidence>
<keyword evidence="13 17" id="KW-0560">Oxidoreductase</keyword>
<dbReference type="InterPro" id="IPR016166">
    <property type="entry name" value="FAD-bd_PCMH"/>
</dbReference>
<keyword evidence="14 17" id="KW-0131">Cell cycle</keyword>
<comment type="function">
    <text evidence="2 17">Cell wall formation.</text>
</comment>
<dbReference type="InterPro" id="IPR011601">
    <property type="entry name" value="MurB_C"/>
</dbReference>
<evidence type="ECO:0000256" key="3">
    <source>
        <dbReference type="ARBA" id="ARBA00004496"/>
    </source>
</evidence>
<evidence type="ECO:0000256" key="13">
    <source>
        <dbReference type="ARBA" id="ARBA00023002"/>
    </source>
</evidence>
<evidence type="ECO:0000256" key="7">
    <source>
        <dbReference type="ARBA" id="ARBA00022618"/>
    </source>
</evidence>
<dbReference type="AlphaFoldDB" id="K5BHW7"/>
<dbReference type="Pfam" id="PF01565">
    <property type="entry name" value="FAD_binding_4"/>
    <property type="match status" value="1"/>
</dbReference>
<evidence type="ECO:0000313" key="19">
    <source>
        <dbReference type="Proteomes" id="UP000006265"/>
    </source>
</evidence>
<dbReference type="GO" id="GO:0071949">
    <property type="term" value="F:FAD binding"/>
    <property type="evidence" value="ECO:0007669"/>
    <property type="project" value="InterPro"/>
</dbReference>
<comment type="similarity">
    <text evidence="5 17">Belongs to the MurB family.</text>
</comment>
<dbReference type="OrthoDB" id="9804753at2"/>
<protein>
    <recommendedName>
        <fullName evidence="17">UDP-N-acetylenolpyruvoylglucosamine reductase</fullName>
        <ecNumber evidence="17">1.3.1.98</ecNumber>
    </recommendedName>
    <alternativeName>
        <fullName evidence="17">UDP-N-acetylmuramate dehydrogenase</fullName>
    </alternativeName>
</protein>
<dbReference type="InterPro" id="IPR003170">
    <property type="entry name" value="MurB"/>
</dbReference>
<evidence type="ECO:0000256" key="10">
    <source>
        <dbReference type="ARBA" id="ARBA00022857"/>
    </source>
</evidence>
<dbReference type="GO" id="GO:0008360">
    <property type="term" value="P:regulation of cell shape"/>
    <property type="evidence" value="ECO:0007669"/>
    <property type="project" value="UniProtKB-KW"/>
</dbReference>
<dbReference type="HAMAP" id="MF_00037">
    <property type="entry name" value="MurB"/>
    <property type="match status" value="1"/>
</dbReference>
<comment type="caution">
    <text evidence="17">Lacks conserved residue(s) required for the propagation of feature annotation.</text>
</comment>
<gene>
    <name evidence="17 18" type="primary">murB</name>
    <name evidence="18" type="ORF">C731_0723</name>
</gene>
<dbReference type="GO" id="GO:0071555">
    <property type="term" value="P:cell wall organization"/>
    <property type="evidence" value="ECO:0007669"/>
    <property type="project" value="UniProtKB-KW"/>
</dbReference>
<dbReference type="PATRIC" id="fig|1122247.3.peg.695"/>
<keyword evidence="9 17" id="KW-0274">FAD</keyword>
<keyword evidence="6 17" id="KW-0963">Cytoplasm</keyword>
<feature type="active site" description="Proton donor" evidence="17">
    <location>
        <position position="234"/>
    </location>
</feature>
<reference evidence="18 19" key="1">
    <citation type="journal article" date="2012" name="J. Bacteriol.">
        <title>Genome sequence of Mycobacterium hassiacum DSM 44199, a rare source of heat-stable mycobacterial proteins.</title>
        <authorList>
            <person name="Tiago I."/>
            <person name="Maranha A."/>
            <person name="Mendes V."/>
            <person name="Alarico S."/>
            <person name="Moynihan P.J."/>
            <person name="Clarke A.J."/>
            <person name="Macedo-Ribeiro S."/>
            <person name="Pereira P.J."/>
            <person name="Empadinhas N."/>
        </authorList>
    </citation>
    <scope>NUCLEOTIDE SEQUENCE [LARGE SCALE GENOMIC DNA]</scope>
    <source>
        <strain evidence="19">DSM 44199 / CIP 105218 / JCM 12690 / 3849</strain>
    </source>
</reference>
<comment type="caution">
    <text evidence="18">The sequence shown here is derived from an EMBL/GenBank/DDBJ whole genome shotgun (WGS) entry which is preliminary data.</text>
</comment>
<evidence type="ECO:0000256" key="11">
    <source>
        <dbReference type="ARBA" id="ARBA00022960"/>
    </source>
</evidence>
<evidence type="ECO:0000256" key="1">
    <source>
        <dbReference type="ARBA" id="ARBA00001974"/>
    </source>
</evidence>
<evidence type="ECO:0000256" key="5">
    <source>
        <dbReference type="ARBA" id="ARBA00010485"/>
    </source>
</evidence>
<dbReference type="EC" id="1.3.1.98" evidence="17"/>
<name>K5BHW7_MYCHD</name>
<dbReference type="PANTHER" id="PTHR21071">
    <property type="entry name" value="UDP-N-ACETYLENOLPYRUVOYLGLUCOSAMINE REDUCTASE"/>
    <property type="match status" value="1"/>
</dbReference>
<accession>K5BHW7</accession>
<dbReference type="SUPFAM" id="SSF56176">
    <property type="entry name" value="FAD-binding/transporter-associated domain-like"/>
    <property type="match status" value="1"/>
</dbReference>
<comment type="cofactor">
    <cofactor evidence="1 17">
        <name>FAD</name>
        <dbReference type="ChEBI" id="CHEBI:57692"/>
    </cofactor>
</comment>
<evidence type="ECO:0000256" key="9">
    <source>
        <dbReference type="ARBA" id="ARBA00022827"/>
    </source>
</evidence>
<dbReference type="InterPro" id="IPR016167">
    <property type="entry name" value="FAD-bd_PCMH_sub1"/>
</dbReference>
<evidence type="ECO:0000256" key="16">
    <source>
        <dbReference type="ARBA" id="ARBA00048914"/>
    </source>
</evidence>
<dbReference type="Gene3D" id="3.30.43.10">
    <property type="entry name" value="Uridine Diphospho-n-acetylenolpyruvylglucosamine Reductase, domain 2"/>
    <property type="match status" value="1"/>
</dbReference>
<evidence type="ECO:0000256" key="14">
    <source>
        <dbReference type="ARBA" id="ARBA00023306"/>
    </source>
</evidence>
<evidence type="ECO:0000256" key="15">
    <source>
        <dbReference type="ARBA" id="ARBA00023316"/>
    </source>
</evidence>
<proteinExistence type="inferred from homology"/>
<dbReference type="InterPro" id="IPR036318">
    <property type="entry name" value="FAD-bd_PCMH-like_sf"/>
</dbReference>
<dbReference type="InterPro" id="IPR016169">
    <property type="entry name" value="FAD-bd_PCMH_sub2"/>
</dbReference>
<dbReference type="GO" id="GO:0008762">
    <property type="term" value="F:UDP-N-acetylmuramate dehydrogenase activity"/>
    <property type="evidence" value="ECO:0007669"/>
    <property type="project" value="UniProtKB-UniRule"/>
</dbReference>
<dbReference type="NCBIfam" id="NF010478">
    <property type="entry name" value="PRK13903.1"/>
    <property type="match status" value="1"/>
</dbReference>
<evidence type="ECO:0000256" key="8">
    <source>
        <dbReference type="ARBA" id="ARBA00022630"/>
    </source>
</evidence>
<dbReference type="RefSeq" id="WP_005624710.1">
    <property type="nucleotide sequence ID" value="NZ_AMRA01000019.1"/>
</dbReference>
<dbReference type="Pfam" id="PF02873">
    <property type="entry name" value="MurB_C"/>
    <property type="match status" value="1"/>
</dbReference>
<keyword evidence="19" id="KW-1185">Reference proteome</keyword>
<dbReference type="PANTHER" id="PTHR21071:SF4">
    <property type="entry name" value="UDP-N-ACETYLENOLPYRUVOYLGLUCOSAMINE REDUCTASE"/>
    <property type="match status" value="1"/>
</dbReference>
<dbReference type="NCBIfam" id="TIGR00179">
    <property type="entry name" value="murB"/>
    <property type="match status" value="1"/>
</dbReference>
<keyword evidence="8 17" id="KW-0285">Flavoprotein</keyword>
<dbReference type="GO" id="GO:0005829">
    <property type="term" value="C:cytosol"/>
    <property type="evidence" value="ECO:0007669"/>
    <property type="project" value="TreeGrafter"/>
</dbReference>
<dbReference type="SUPFAM" id="SSF56194">
    <property type="entry name" value="Uridine diphospho-N-Acetylenolpyruvylglucosamine reductase, MurB, C-terminal domain"/>
    <property type="match status" value="1"/>
</dbReference>
<dbReference type="UniPathway" id="UPA00219"/>
<dbReference type="STRING" id="1122247.GCA_000379865_03514"/>
<sequence length="351" mass="37064">MRKSFTELTTIRVGGEAADYVVAETTSELVDAVAQADATGTPLVVLGEGSNLVVGDAGFDGVAIHVKSSGLDIDGEMVHVDAGVHWDDVVVTTLEAGLGGLEPLSGIPGSAGGTPIQNVGAYGALTSQFLDHVTVYDRKIGEVVDIAAADCGFGVHRTSMFKRNNRYVVLRLHFRLTRTTVSRPVAYAALADHLGVAMGDTAPVTRVREAVLALRRQRGMLLDETDHDTWSVGSFFLNPVVPQVPEKAKGCPAYPDDGGTKLPAAWLIQHAGFPPGYGADWGRGRVRLSTKHSLAVTNRGGATAAEVMAFAAHIRAGVQRAFDIRLEPECDLLNCSLDDPVPAWLTGATTG</sequence>
<organism evidence="18 19">
    <name type="scientific">Mycolicibacterium hassiacum (strain DSM 44199 / CIP 105218 / JCM 12690 / 3849)</name>
    <name type="common">Mycobacterium hassiacum</name>
    <dbReference type="NCBI Taxonomy" id="1122247"/>
    <lineage>
        <taxon>Bacteria</taxon>
        <taxon>Bacillati</taxon>
        <taxon>Actinomycetota</taxon>
        <taxon>Actinomycetes</taxon>
        <taxon>Mycobacteriales</taxon>
        <taxon>Mycobacteriaceae</taxon>
        <taxon>Mycolicibacterium</taxon>
    </lineage>
</organism>
<dbReference type="InterPro" id="IPR036635">
    <property type="entry name" value="MurB_C_sf"/>
</dbReference>
<evidence type="ECO:0000313" key="18">
    <source>
        <dbReference type="EMBL" id="EKF25291.1"/>
    </source>
</evidence>
<dbReference type="Proteomes" id="UP000006265">
    <property type="component" value="Unassembled WGS sequence"/>
</dbReference>
<keyword evidence="10 17" id="KW-0521">NADP</keyword>
<feature type="active site" evidence="17">
    <location>
        <position position="329"/>
    </location>
</feature>
<dbReference type="GO" id="GO:0051301">
    <property type="term" value="P:cell division"/>
    <property type="evidence" value="ECO:0007669"/>
    <property type="project" value="UniProtKB-KW"/>
</dbReference>
<dbReference type="EMBL" id="AMRA01000019">
    <property type="protein sequence ID" value="EKF25291.1"/>
    <property type="molecule type" value="Genomic_DNA"/>
</dbReference>
<dbReference type="eggNOG" id="COG0812">
    <property type="taxonomic scope" value="Bacteria"/>
</dbReference>